<protein>
    <submittedName>
        <fullName evidence="3">Uncharacterized protein</fullName>
    </submittedName>
</protein>
<proteinExistence type="predicted"/>
<dbReference type="GeneID" id="13399646"/>
<dbReference type="KEGG" id="ztr:MYCGRDRAFT_97787"/>
<dbReference type="RefSeq" id="XP_003847212.1">
    <property type="nucleotide sequence ID" value="XM_003847164.1"/>
</dbReference>
<dbReference type="AlphaFoldDB" id="F9XRD5"/>
<feature type="transmembrane region" description="Helical" evidence="2">
    <location>
        <begin position="153"/>
        <end position="174"/>
    </location>
</feature>
<feature type="region of interest" description="Disordered" evidence="1">
    <location>
        <begin position="108"/>
        <end position="141"/>
    </location>
</feature>
<organism evidence="3 4">
    <name type="scientific">Zymoseptoria tritici (strain CBS 115943 / IPO323)</name>
    <name type="common">Speckled leaf blotch fungus</name>
    <name type="synonym">Septoria tritici</name>
    <dbReference type="NCBI Taxonomy" id="336722"/>
    <lineage>
        <taxon>Eukaryota</taxon>
        <taxon>Fungi</taxon>
        <taxon>Dikarya</taxon>
        <taxon>Ascomycota</taxon>
        <taxon>Pezizomycotina</taxon>
        <taxon>Dothideomycetes</taxon>
        <taxon>Dothideomycetidae</taxon>
        <taxon>Mycosphaerellales</taxon>
        <taxon>Mycosphaerellaceae</taxon>
        <taxon>Zymoseptoria</taxon>
    </lineage>
</organism>
<dbReference type="EMBL" id="CM001212">
    <property type="protein sequence ID" value="EGP82188.1"/>
    <property type="molecule type" value="Genomic_DNA"/>
</dbReference>
<feature type="compositionally biased region" description="Basic and acidic residues" evidence="1">
    <location>
        <begin position="113"/>
        <end position="128"/>
    </location>
</feature>
<dbReference type="HOGENOM" id="CLU_750510_0_0_1"/>
<evidence type="ECO:0000313" key="4">
    <source>
        <dbReference type="Proteomes" id="UP000008062"/>
    </source>
</evidence>
<name>F9XRD5_ZYMTI</name>
<evidence type="ECO:0000256" key="1">
    <source>
        <dbReference type="SAM" id="MobiDB-lite"/>
    </source>
</evidence>
<keyword evidence="2" id="KW-0472">Membrane</keyword>
<evidence type="ECO:0000313" key="3">
    <source>
        <dbReference type="EMBL" id="EGP82188.1"/>
    </source>
</evidence>
<accession>F9XRD5</accession>
<dbReference type="VEuPathDB" id="FungiDB:ZTRI_17.14"/>
<reference evidence="3 4" key="1">
    <citation type="journal article" date="2011" name="PLoS Genet.">
        <title>Finished genome of the fungal wheat pathogen Mycosphaerella graminicola reveals dispensome structure, chromosome plasticity, and stealth pathogenesis.</title>
        <authorList>
            <person name="Goodwin S.B."/>
            <person name="Ben M'barek S."/>
            <person name="Dhillon B."/>
            <person name="Wittenberg A.H.J."/>
            <person name="Crane C.F."/>
            <person name="Hane J.K."/>
            <person name="Foster A.J."/>
            <person name="Van der Lee T.A.J."/>
            <person name="Grimwood J."/>
            <person name="Aerts A."/>
            <person name="Antoniw J."/>
            <person name="Bailey A."/>
            <person name="Bluhm B."/>
            <person name="Bowler J."/>
            <person name="Bristow J."/>
            <person name="van der Burgt A."/>
            <person name="Canto-Canche B."/>
            <person name="Churchill A.C.L."/>
            <person name="Conde-Ferraez L."/>
            <person name="Cools H.J."/>
            <person name="Coutinho P.M."/>
            <person name="Csukai M."/>
            <person name="Dehal P."/>
            <person name="De Wit P."/>
            <person name="Donzelli B."/>
            <person name="van de Geest H.C."/>
            <person name="van Ham R.C.H.J."/>
            <person name="Hammond-Kosack K.E."/>
            <person name="Henrissat B."/>
            <person name="Kilian A."/>
            <person name="Kobayashi A.K."/>
            <person name="Koopmann E."/>
            <person name="Kourmpetis Y."/>
            <person name="Kuzniar A."/>
            <person name="Lindquist E."/>
            <person name="Lombard V."/>
            <person name="Maliepaard C."/>
            <person name="Martins N."/>
            <person name="Mehrabi R."/>
            <person name="Nap J.P.H."/>
            <person name="Ponomarenko A."/>
            <person name="Rudd J.J."/>
            <person name="Salamov A."/>
            <person name="Schmutz J."/>
            <person name="Schouten H.J."/>
            <person name="Shapiro H."/>
            <person name="Stergiopoulos I."/>
            <person name="Torriani S.F.F."/>
            <person name="Tu H."/>
            <person name="de Vries R.P."/>
            <person name="Waalwijk C."/>
            <person name="Ware S.B."/>
            <person name="Wiebenga A."/>
            <person name="Zwiers L.-H."/>
            <person name="Oliver R.P."/>
            <person name="Grigoriev I.V."/>
            <person name="Kema G.H.J."/>
        </authorList>
    </citation>
    <scope>NUCLEOTIDE SEQUENCE [LARGE SCALE GENOMIC DNA]</scope>
    <source>
        <strain evidence="4">CBS 115943 / IPO323</strain>
    </source>
</reference>
<gene>
    <name evidence="3" type="ORF">MYCGRDRAFT_97787</name>
</gene>
<feature type="region of interest" description="Disordered" evidence="1">
    <location>
        <begin position="1"/>
        <end position="64"/>
    </location>
</feature>
<dbReference type="Proteomes" id="UP000008062">
    <property type="component" value="Chromosome 17"/>
</dbReference>
<feature type="compositionally biased region" description="Polar residues" evidence="1">
    <location>
        <begin position="14"/>
        <end position="28"/>
    </location>
</feature>
<dbReference type="InParanoid" id="F9XRD5"/>
<keyword evidence="2" id="KW-1133">Transmembrane helix</keyword>
<sequence length="369" mass="40595">MIHLAKSGGEDTTPRTSGTYPSATNSIAASDENAETGVDQSGSTKGAGSEPHHHHHHHHHRQSRSGLVTFHDWIQSEHFSHLSRRRPLDEKVILSTPQGWEALHGVLASSSDSGDHDGHGRDGQDPRPARGSSGSGSLGRSGRIDKVRRLARLMRNTLALNVLGVILLVGIFSYRNRIAVFVDQRHGVLTIRGSKHAVHDGHMFGRPVFAFSAPPPTVVRGSILSEVVPSYNGSAAMGTVELALHLHAMRIVHHAFLLEKEEDVMMMMTSHHLTSPEGLSLLDQQYRELLEMDTIIALLLKTGLSSRSWCEVEVERTRARLLRMSGRFRFRAGGADDDDDDGVGRGMIEGVNLFAEECFRSVSAWEVMK</sequence>
<feature type="compositionally biased region" description="Basic residues" evidence="1">
    <location>
        <begin position="52"/>
        <end position="63"/>
    </location>
</feature>
<evidence type="ECO:0000256" key="2">
    <source>
        <dbReference type="SAM" id="Phobius"/>
    </source>
</evidence>
<keyword evidence="2" id="KW-0812">Transmembrane</keyword>
<keyword evidence="4" id="KW-1185">Reference proteome</keyword>